<dbReference type="AlphaFoldDB" id="A0ABD3PZ04"/>
<accession>A0ABD3PZ04</accession>
<name>A0ABD3PZ04_9STRA</name>
<feature type="compositionally biased region" description="Basic and acidic residues" evidence="1">
    <location>
        <begin position="382"/>
        <end position="400"/>
    </location>
</feature>
<evidence type="ECO:0000256" key="1">
    <source>
        <dbReference type="SAM" id="MobiDB-lite"/>
    </source>
</evidence>
<dbReference type="Proteomes" id="UP001516023">
    <property type="component" value="Unassembled WGS sequence"/>
</dbReference>
<gene>
    <name evidence="2" type="ORF">HJC23_005660</name>
</gene>
<protein>
    <submittedName>
        <fullName evidence="2">Uncharacterized protein</fullName>
    </submittedName>
</protein>
<sequence length="512" mass="58305">MATQKCHQVLHETSECDDPGSLLKRAIDLIDPPRYRADDDVEYAAEDRSSISDELRPPCNSQDTLFKINESPVELIDRSVPPNQMKPKKVQFKESSCHQRKKISVHDVMQAYDFLMHAVNILSSADANNEKLASSASEESSFSTISWESIQHYADTYRALLITSCLLLEMLPSESSNDSENSDAEYKRYNTTRQMSCTNPLHVPTLSPTITGILLSTSRRCILLLRSLEKVCGMKTISERHSRKKFFYTGGDDIDDYERSASDLQLNYDWHDDGFLPKPCSYTSRKSTTSNHNTATSIIHECCYRPHFPSKPPSSKYEKTASTKDWVRGERLISMSLEDYQYFNGISIASDYSTNVQDDTLQGIVNQRVSLGDHNCGFVMPRPREEKGTTAKYNGDESQSRNHGFQGERPVVEDLSFLNLSPTALAQEEVNLLDIMIPSETSNTTNVAIPKRKKKQKMSHDQETSEHIIREDLSFHRKEGFLLLVRDNQNMLLKNRVYATVRYFTALFSLLL</sequence>
<comment type="caution">
    <text evidence="2">The sequence shown here is derived from an EMBL/GenBank/DDBJ whole genome shotgun (WGS) entry which is preliminary data.</text>
</comment>
<keyword evidence="3" id="KW-1185">Reference proteome</keyword>
<feature type="region of interest" description="Disordered" evidence="1">
    <location>
        <begin position="380"/>
        <end position="405"/>
    </location>
</feature>
<reference evidence="2 3" key="1">
    <citation type="journal article" date="2020" name="G3 (Bethesda)">
        <title>Improved Reference Genome for Cyclotella cryptica CCMP332, a Model for Cell Wall Morphogenesis, Salinity Adaptation, and Lipid Production in Diatoms (Bacillariophyta).</title>
        <authorList>
            <person name="Roberts W.R."/>
            <person name="Downey K.M."/>
            <person name="Ruck E.C."/>
            <person name="Traller J.C."/>
            <person name="Alverson A.J."/>
        </authorList>
    </citation>
    <scope>NUCLEOTIDE SEQUENCE [LARGE SCALE GENOMIC DNA]</scope>
    <source>
        <strain evidence="2 3">CCMP332</strain>
    </source>
</reference>
<dbReference type="EMBL" id="JABMIG020000094">
    <property type="protein sequence ID" value="KAL3793158.1"/>
    <property type="molecule type" value="Genomic_DNA"/>
</dbReference>
<organism evidence="2 3">
    <name type="scientific">Cyclotella cryptica</name>
    <dbReference type="NCBI Taxonomy" id="29204"/>
    <lineage>
        <taxon>Eukaryota</taxon>
        <taxon>Sar</taxon>
        <taxon>Stramenopiles</taxon>
        <taxon>Ochrophyta</taxon>
        <taxon>Bacillariophyta</taxon>
        <taxon>Coscinodiscophyceae</taxon>
        <taxon>Thalassiosirophycidae</taxon>
        <taxon>Stephanodiscales</taxon>
        <taxon>Stephanodiscaceae</taxon>
        <taxon>Cyclotella</taxon>
    </lineage>
</organism>
<evidence type="ECO:0000313" key="3">
    <source>
        <dbReference type="Proteomes" id="UP001516023"/>
    </source>
</evidence>
<proteinExistence type="predicted"/>
<evidence type="ECO:0000313" key="2">
    <source>
        <dbReference type="EMBL" id="KAL3793158.1"/>
    </source>
</evidence>